<evidence type="ECO:0000256" key="1">
    <source>
        <dbReference type="SAM" id="MobiDB-lite"/>
    </source>
</evidence>
<accession>A0A292Q190</accession>
<feature type="region of interest" description="Disordered" evidence="1">
    <location>
        <begin position="471"/>
        <end position="543"/>
    </location>
</feature>
<sequence>MFNRKLQLPLLNVTDADTLVFISPNTSPNPPHRVSSKALLASGSTVFRELLGPTSQHRALRKRKLVNNLPQGIKYAVDLSPPEEGPEALDAVLKLYCPKVVLEWQSGVPNGAYLEDDDYGYLGELLRVNGEGCAADSHNHGTWETVEEDSDSISGLHPSEVNVAGREFGTEDTGIELMKNECTEPAPPAAHSTRRHSAAIERILHMIHGLDPQLCTTPMWYTVCKVAVLLNCESAVVDHATSWLYSDGKFIGKYPEIVMEIANDLKSKVLFKDAFALLVGKILRTAESDSEQDAHCFDRIPEAALPWKRSIMHACWSLRERAQMAYHHLMCPHEWLHNPEWISEYAKLARVLSIPNLDHEVHEASIALRDAITHAIVNRLAPDLGDPCLSGGLLRYDSFLFTRLFWQQLGDLSADCIWEMFDQNVFDAQLAWQKCVQRYNTRRVKGKHLHSRQVEPPKRILDVLEVRGVASRDETPKIEPSRVGDSQPTPPPRRVAGGEERCPDRPDSQTLPDDFNALDFQQDEDIHPPSYKPSNEPPPSYARIDETSEDLVTKSPPRGMRIEIANPIKRKSMSEYSWDDDVAEGVASGGEPSSATPRVGNSSKRRCSLEKCEDEKASVYSVSTVARNEDSGEPEVFRISGVHEAIDHQATPLDSDRKGKGKAVDLGQVQGSLVAEEPQGSSLRVLPGPTGATAEDDLDIWSRLWAKEVEGSHDSFLGPPWDGRELFRAFCGFSSSGNPESSSVAGAGAHATLDYALYDRTTSQDPDRAQDYNQDYNSFADLDMKGYLGTRGSGQNMDQGLPPQDSPKISSSQCITLETIWKQSLSYLHIISSPFTEIPTMYDPTSWPDDGALLCLSDAEWKFLPLWADGLDDGTGGVFGDPQPELVPQSPPEDCGEGTEVESLAGSNYSDCLLDMVSVASFEARVFSEDEDEDTDGFMSTSTAEDEDEDEEWDEDSDGMEDLGWEECF</sequence>
<evidence type="ECO:0008006" key="4">
    <source>
        <dbReference type="Google" id="ProtNLM"/>
    </source>
</evidence>
<protein>
    <recommendedName>
        <fullName evidence="4">BTB domain-containing protein</fullName>
    </recommendedName>
</protein>
<keyword evidence="3" id="KW-1185">Reference proteome</keyword>
<dbReference type="Proteomes" id="UP001412239">
    <property type="component" value="Unassembled WGS sequence"/>
</dbReference>
<feature type="compositionally biased region" description="Polar residues" evidence="1">
    <location>
        <begin position="591"/>
        <end position="602"/>
    </location>
</feature>
<feature type="compositionally biased region" description="Acidic residues" evidence="1">
    <location>
        <begin position="944"/>
        <end position="969"/>
    </location>
</feature>
<gene>
    <name evidence="2" type="ORF">GSTUAT00002285001</name>
</gene>
<dbReference type="AlphaFoldDB" id="A0A292Q190"/>
<feature type="region of interest" description="Disordered" evidence="1">
    <location>
        <begin position="583"/>
        <end position="608"/>
    </location>
</feature>
<proteinExistence type="predicted"/>
<feature type="compositionally biased region" description="Basic and acidic residues" evidence="1">
    <location>
        <begin position="471"/>
        <end position="482"/>
    </location>
</feature>
<feature type="region of interest" description="Disordered" evidence="1">
    <location>
        <begin position="927"/>
        <end position="969"/>
    </location>
</feature>
<name>A0A292Q190_9PEZI</name>
<evidence type="ECO:0000313" key="2">
    <source>
        <dbReference type="EMBL" id="CUS13576.1"/>
    </source>
</evidence>
<dbReference type="EMBL" id="LN890970">
    <property type="protein sequence ID" value="CUS13576.1"/>
    <property type="molecule type" value="Genomic_DNA"/>
</dbReference>
<organism evidence="2 3">
    <name type="scientific">Tuber aestivum</name>
    <name type="common">summer truffle</name>
    <dbReference type="NCBI Taxonomy" id="59557"/>
    <lineage>
        <taxon>Eukaryota</taxon>
        <taxon>Fungi</taxon>
        <taxon>Dikarya</taxon>
        <taxon>Ascomycota</taxon>
        <taxon>Pezizomycotina</taxon>
        <taxon>Pezizomycetes</taxon>
        <taxon>Pezizales</taxon>
        <taxon>Tuberaceae</taxon>
        <taxon>Tuber</taxon>
    </lineage>
</organism>
<feature type="compositionally biased region" description="Basic and acidic residues" evidence="1">
    <location>
        <begin position="496"/>
        <end position="507"/>
    </location>
</feature>
<evidence type="ECO:0000313" key="3">
    <source>
        <dbReference type="Proteomes" id="UP001412239"/>
    </source>
</evidence>
<reference evidence="2" key="1">
    <citation type="submission" date="2015-10" db="EMBL/GenBank/DDBJ databases">
        <authorList>
            <person name="Regsiter A."/>
            <person name="william w."/>
        </authorList>
    </citation>
    <scope>NUCLEOTIDE SEQUENCE</scope>
    <source>
        <strain evidence="2">Montdore</strain>
    </source>
</reference>